<feature type="compositionally biased region" description="Low complexity" evidence="1">
    <location>
        <begin position="111"/>
        <end position="123"/>
    </location>
</feature>
<organism evidence="2 3">
    <name type="scientific">Tilletia controversa</name>
    <name type="common">dwarf bunt fungus</name>
    <dbReference type="NCBI Taxonomy" id="13291"/>
    <lineage>
        <taxon>Eukaryota</taxon>
        <taxon>Fungi</taxon>
        <taxon>Dikarya</taxon>
        <taxon>Basidiomycota</taxon>
        <taxon>Ustilaginomycotina</taxon>
        <taxon>Exobasidiomycetes</taxon>
        <taxon>Tilletiales</taxon>
        <taxon>Tilletiaceae</taxon>
        <taxon>Tilletia</taxon>
    </lineage>
</organism>
<protein>
    <submittedName>
        <fullName evidence="2">Uncharacterized protein</fullName>
    </submittedName>
</protein>
<feature type="region of interest" description="Disordered" evidence="1">
    <location>
        <begin position="503"/>
        <end position="525"/>
    </location>
</feature>
<dbReference type="Proteomes" id="UP000077684">
    <property type="component" value="Unassembled WGS sequence"/>
</dbReference>
<feature type="region of interest" description="Disordered" evidence="1">
    <location>
        <begin position="386"/>
        <end position="411"/>
    </location>
</feature>
<feature type="compositionally biased region" description="Polar residues" evidence="1">
    <location>
        <begin position="515"/>
        <end position="525"/>
    </location>
</feature>
<sequence length="525" mass="57113">MTAPKGNKGKGPAQSDPPSISAATAQAPLTAAIHQAPHEPRPSTSTAIPEGGSSPLTPLESAAGDEPPPAALPSAASPNDAVLMMLLGTVNDISRRLTGLENRSSQDSPVASAARRTAAAPDASLPPVTPVRSTNLPPHMTPATMFPHMTPAEQDGLSTGLRSMGIRFDDFVNMVHGRASTPHQDSPLLARSRSTAFPASSNDLPPSTSTRVPLCRPEFIGRFHGDPTHLENFLSRVRAVARSNTNPEWVMSVVRTLPIVMEDDAAVWHAGLTDEEAASMTTLTVWQDKLREAFPVNRYEQRRNARNRLWNPADEGASAYFFYKLRLLRGAYGPDQNETNLTHDILDGLPPEFRVMLRLPRHNVSLNDVRQEISEWEPMWRELQRQSRSLPSSSTARTSGGSPSGRDSRLFPASTSYAVAPGTVTAPAAGPRPTGAYVPLAVSYDPGRIIPATATQPRKYRRPDNNKVIDLDRACDRCGELYFNFEHNHLQVKAQARVVNAEDDYPEAEDETAEDSQSFGESVMT</sequence>
<feature type="compositionally biased region" description="Acidic residues" evidence="1">
    <location>
        <begin position="503"/>
        <end position="514"/>
    </location>
</feature>
<evidence type="ECO:0000313" key="2">
    <source>
        <dbReference type="EMBL" id="KAE8241333.1"/>
    </source>
</evidence>
<feature type="compositionally biased region" description="Low complexity" evidence="1">
    <location>
        <begin position="22"/>
        <end position="32"/>
    </location>
</feature>
<name>A0A8X7MLJ5_9BASI</name>
<evidence type="ECO:0000256" key="1">
    <source>
        <dbReference type="SAM" id="MobiDB-lite"/>
    </source>
</evidence>
<proteinExistence type="predicted"/>
<evidence type="ECO:0000313" key="3">
    <source>
        <dbReference type="Proteomes" id="UP000077684"/>
    </source>
</evidence>
<feature type="compositionally biased region" description="Low complexity" evidence="1">
    <location>
        <begin position="386"/>
        <end position="399"/>
    </location>
</feature>
<feature type="non-terminal residue" evidence="2">
    <location>
        <position position="525"/>
    </location>
</feature>
<reference evidence="2" key="1">
    <citation type="submission" date="2016-04" db="EMBL/GenBank/DDBJ databases">
        <authorList>
            <person name="Nguyen H.D."/>
            <person name="Samba Siva P."/>
            <person name="Cullis J."/>
            <person name="Levesque C.A."/>
            <person name="Hambleton S."/>
        </authorList>
    </citation>
    <scope>NUCLEOTIDE SEQUENCE</scope>
    <source>
        <strain evidence="2">DAOMC 236426</strain>
    </source>
</reference>
<dbReference type="AlphaFoldDB" id="A0A8X7MLJ5"/>
<dbReference type="EMBL" id="LWDE02001360">
    <property type="protein sequence ID" value="KAE8241333.1"/>
    <property type="molecule type" value="Genomic_DNA"/>
</dbReference>
<accession>A0A8X7MLJ5</accession>
<keyword evidence="3" id="KW-1185">Reference proteome</keyword>
<feature type="region of interest" description="Disordered" evidence="1">
    <location>
        <begin position="100"/>
        <end position="137"/>
    </location>
</feature>
<feature type="region of interest" description="Disordered" evidence="1">
    <location>
        <begin position="1"/>
        <end position="76"/>
    </location>
</feature>
<reference evidence="2" key="2">
    <citation type="journal article" date="2019" name="IMA Fungus">
        <title>Genome sequencing and comparison of five Tilletia species to identify candidate genes for the detection of regulated species infecting wheat.</title>
        <authorList>
            <person name="Nguyen H.D.T."/>
            <person name="Sultana T."/>
            <person name="Kesanakurti P."/>
            <person name="Hambleton S."/>
        </authorList>
    </citation>
    <scope>NUCLEOTIDE SEQUENCE</scope>
    <source>
        <strain evidence="2">DAOMC 236426</strain>
    </source>
</reference>
<gene>
    <name evidence="2" type="ORF">A4X06_0g7575</name>
</gene>
<comment type="caution">
    <text evidence="2">The sequence shown here is derived from an EMBL/GenBank/DDBJ whole genome shotgun (WGS) entry which is preliminary data.</text>
</comment>